<evidence type="ECO:0000256" key="2">
    <source>
        <dbReference type="ARBA" id="ARBA00010663"/>
    </source>
</evidence>
<evidence type="ECO:0000256" key="4">
    <source>
        <dbReference type="ARBA" id="ARBA00022507"/>
    </source>
</evidence>
<keyword evidence="7 11" id="KW-0297">G-protein coupled receptor</keyword>
<keyword evidence="9 11" id="KW-0675">Receptor</keyword>
<proteinExistence type="inferred from homology"/>
<dbReference type="Gene3D" id="1.20.1070.10">
    <property type="entry name" value="Rhodopsin 7-helix transmembrane proteins"/>
    <property type="match status" value="1"/>
</dbReference>
<evidence type="ECO:0000313" key="13">
    <source>
        <dbReference type="Proteomes" id="UP000694915"/>
    </source>
</evidence>
<evidence type="ECO:0000256" key="6">
    <source>
        <dbReference type="ARBA" id="ARBA00022989"/>
    </source>
</evidence>
<feature type="transmembrane region" description="Helical" evidence="11">
    <location>
        <begin position="236"/>
        <end position="260"/>
    </location>
</feature>
<dbReference type="SUPFAM" id="SSF81321">
    <property type="entry name" value="Family A G protein-coupled receptor-like"/>
    <property type="match status" value="1"/>
</dbReference>
<comment type="subcellular location">
    <subcellularLocation>
        <location evidence="1 11">Cell membrane</location>
        <topology evidence="1 11">Multi-pass membrane protein</topology>
    </subcellularLocation>
</comment>
<evidence type="ECO:0000256" key="11">
    <source>
        <dbReference type="RuleBase" id="RU364061"/>
    </source>
</evidence>
<gene>
    <name evidence="14" type="primary">LOC101986339</name>
</gene>
<protein>
    <recommendedName>
        <fullName evidence="11">Vomeronasal type-1 receptor</fullName>
    </recommendedName>
</protein>
<feature type="transmembrane region" description="Helical" evidence="11">
    <location>
        <begin position="128"/>
        <end position="149"/>
    </location>
</feature>
<feature type="transmembrane region" description="Helical" evidence="11">
    <location>
        <begin position="90"/>
        <end position="108"/>
    </location>
</feature>
<dbReference type="Pfam" id="PF03402">
    <property type="entry name" value="V1R"/>
    <property type="match status" value="1"/>
</dbReference>
<keyword evidence="6 11" id="KW-1133">Transmembrane helix</keyword>
<feature type="transmembrane region" description="Helical" evidence="11">
    <location>
        <begin position="266"/>
        <end position="286"/>
    </location>
</feature>
<dbReference type="InterPro" id="IPR017452">
    <property type="entry name" value="GPCR_Rhodpsn_7TM"/>
</dbReference>
<feature type="domain" description="G-protein coupled receptors family 1 profile" evidence="12">
    <location>
        <begin position="22"/>
        <end position="286"/>
    </location>
</feature>
<feature type="transmembrane region" description="Helical" evidence="11">
    <location>
        <begin position="45"/>
        <end position="70"/>
    </location>
</feature>
<keyword evidence="8 11" id="KW-0472">Membrane</keyword>
<dbReference type="GeneID" id="101986339"/>
<evidence type="ECO:0000256" key="9">
    <source>
        <dbReference type="ARBA" id="ARBA00023170"/>
    </source>
</evidence>
<dbReference type="PROSITE" id="PS50262">
    <property type="entry name" value="G_PROTEIN_RECEP_F1_2"/>
    <property type="match status" value="1"/>
</dbReference>
<evidence type="ECO:0000256" key="7">
    <source>
        <dbReference type="ARBA" id="ARBA00023040"/>
    </source>
</evidence>
<dbReference type="Proteomes" id="UP000694915">
    <property type="component" value="Unplaced"/>
</dbReference>
<evidence type="ECO:0000256" key="1">
    <source>
        <dbReference type="ARBA" id="ARBA00004651"/>
    </source>
</evidence>
<dbReference type="RefSeq" id="XP_005369416.1">
    <property type="nucleotide sequence ID" value="XM_005369359.1"/>
</dbReference>
<evidence type="ECO:0000256" key="8">
    <source>
        <dbReference type="ARBA" id="ARBA00023136"/>
    </source>
</evidence>
<dbReference type="InterPro" id="IPR004072">
    <property type="entry name" value="Vmron_rcpt_1"/>
</dbReference>
<keyword evidence="10 11" id="KW-0807">Transducer</keyword>
<evidence type="ECO:0000259" key="12">
    <source>
        <dbReference type="PROSITE" id="PS50262"/>
    </source>
</evidence>
<evidence type="ECO:0000256" key="10">
    <source>
        <dbReference type="ARBA" id="ARBA00023224"/>
    </source>
</evidence>
<keyword evidence="3 11" id="KW-1003">Cell membrane</keyword>
<evidence type="ECO:0000256" key="3">
    <source>
        <dbReference type="ARBA" id="ARBA00022475"/>
    </source>
</evidence>
<dbReference type="PANTHER" id="PTHR24062">
    <property type="entry name" value="VOMERONASAL TYPE-1 RECEPTOR"/>
    <property type="match status" value="1"/>
</dbReference>
<organism evidence="13 14">
    <name type="scientific">Microtus ochrogaster</name>
    <name type="common">Prairie vole</name>
    <dbReference type="NCBI Taxonomy" id="79684"/>
    <lineage>
        <taxon>Eukaryota</taxon>
        <taxon>Metazoa</taxon>
        <taxon>Chordata</taxon>
        <taxon>Craniata</taxon>
        <taxon>Vertebrata</taxon>
        <taxon>Euteleostomi</taxon>
        <taxon>Mammalia</taxon>
        <taxon>Eutheria</taxon>
        <taxon>Euarchontoglires</taxon>
        <taxon>Glires</taxon>
        <taxon>Rodentia</taxon>
        <taxon>Myomorpha</taxon>
        <taxon>Muroidea</taxon>
        <taxon>Cricetidae</taxon>
        <taxon>Arvicolinae</taxon>
        <taxon>Microtus</taxon>
    </lineage>
</organism>
<keyword evidence="4 11" id="KW-0589">Pheromone response</keyword>
<keyword evidence="5 11" id="KW-0812">Transmembrane</keyword>
<evidence type="ECO:0000313" key="14">
    <source>
        <dbReference type="RefSeq" id="XP_005369416.1"/>
    </source>
</evidence>
<name>A0ABM0LN34_MICOH</name>
<accession>A0ABM0LN34</accession>
<keyword evidence="13" id="KW-1185">Reference proteome</keyword>
<sequence length="310" mass="35279">MDFWIMAIRITFLSQTTTGILGNFFLMFYYVVLYYRACTLKPTDLILMNLMTANAIIILSSGVPHTLAAFGLKQFVSDSGCLFLLNIQSLGRSVSIGTTCLLSVFQAVTIQSRESCLKYNKVKSINPIGCFISLLWVFYMLIHFTFFLYSSIKLNSKNVTQKRDYGYCSIVGPEDISDSLYTSLVVCPEVFLSVLMARSSGSMIGILYRHKQRVQQIRSTQSSSRMSPESRATQNILVLVSTFLGFYTLSSVLRGCIAFFHNHNWWLVNITRLTSLCFPSFGPIVLMNHHSIVYRLSFKWIRNKINLILL</sequence>
<reference evidence="14" key="1">
    <citation type="submission" date="2025-08" db="UniProtKB">
        <authorList>
            <consortium name="RefSeq"/>
        </authorList>
    </citation>
    <scope>IDENTIFICATION</scope>
</reference>
<evidence type="ECO:0000256" key="5">
    <source>
        <dbReference type="ARBA" id="ARBA00022692"/>
    </source>
</evidence>
<comment type="similarity">
    <text evidence="2 11">Belongs to the G-protein coupled receptor 1 family.</text>
</comment>
<feature type="transmembrane region" description="Helical" evidence="11">
    <location>
        <begin position="12"/>
        <end position="33"/>
    </location>
</feature>